<dbReference type="STRING" id="983917.RGE_08330"/>
<dbReference type="KEGG" id="rge:RGE_08330"/>
<keyword evidence="4" id="KW-0449">Lipoprotein</keyword>
<name>I0HMD7_RUBGI</name>
<dbReference type="HOGENOM" id="CLU_059326_1_1_4"/>
<evidence type="ECO:0000313" key="5">
    <source>
        <dbReference type="Proteomes" id="UP000007883"/>
    </source>
</evidence>
<dbReference type="GO" id="GO:0120010">
    <property type="term" value="P:intermembrane phospholipid transfer"/>
    <property type="evidence" value="ECO:0007669"/>
    <property type="project" value="TreeGrafter"/>
</dbReference>
<comment type="similarity">
    <text evidence="1">Belongs to the MlaA family.</text>
</comment>
<dbReference type="InterPro" id="IPR007428">
    <property type="entry name" value="MlaA"/>
</dbReference>
<dbReference type="PROSITE" id="PS51257">
    <property type="entry name" value="PROKAR_LIPOPROTEIN"/>
    <property type="match status" value="1"/>
</dbReference>
<proteinExistence type="inferred from homology"/>
<evidence type="ECO:0000256" key="1">
    <source>
        <dbReference type="ARBA" id="ARBA00010634"/>
    </source>
</evidence>
<accession>I0HMD7</accession>
<dbReference type="eggNOG" id="COG2853">
    <property type="taxonomic scope" value="Bacteria"/>
</dbReference>
<feature type="chain" id="PRO_5003627983" evidence="3">
    <location>
        <begin position="25"/>
        <end position="253"/>
    </location>
</feature>
<dbReference type="Proteomes" id="UP000007883">
    <property type="component" value="Chromosome"/>
</dbReference>
<dbReference type="PATRIC" id="fig|983917.3.peg.813"/>
<feature type="signal peptide" evidence="3">
    <location>
        <begin position="1"/>
        <end position="24"/>
    </location>
</feature>
<sequence length="253" mass="27282">MKRLSVALAVAALAAGCATTPAPSADGASAPVQAASPVDPWENWNRKVFAFNDKVDDAVVRPVAQAYRDNVPELVRTGVGNVLRNIYDVWSTVNQFLQGKPKEGLEMGARVVTNTTIGLFGLVDWGTQVGLTRKTEDFGQTLGVWGFGPGPYVVLPFLGPSTLRDTIALPADRLYSPSSLPETDAGQYSVLALELLNARSDLLDTTKLLDQVALDRYSFVRDAYLSRRLDQVWDGAPPLQDYDDGDDGAAPAQ</sequence>
<dbReference type="RefSeq" id="WP_014427047.1">
    <property type="nucleotide sequence ID" value="NC_017075.1"/>
</dbReference>
<dbReference type="PANTHER" id="PTHR30035">
    <property type="entry name" value="LIPOPROTEIN VACJ-RELATED"/>
    <property type="match status" value="1"/>
</dbReference>
<dbReference type="PANTHER" id="PTHR30035:SF3">
    <property type="entry name" value="INTERMEMBRANE PHOSPHOLIPID TRANSPORT SYSTEM LIPOPROTEIN MLAA"/>
    <property type="match status" value="1"/>
</dbReference>
<dbReference type="Pfam" id="PF04333">
    <property type="entry name" value="MlaA"/>
    <property type="match status" value="1"/>
</dbReference>
<organism evidence="4 5">
    <name type="scientific">Rubrivivax gelatinosus (strain NBRC 100245 / IL144)</name>
    <dbReference type="NCBI Taxonomy" id="983917"/>
    <lineage>
        <taxon>Bacteria</taxon>
        <taxon>Pseudomonadati</taxon>
        <taxon>Pseudomonadota</taxon>
        <taxon>Betaproteobacteria</taxon>
        <taxon>Burkholderiales</taxon>
        <taxon>Sphaerotilaceae</taxon>
        <taxon>Rubrivivax</taxon>
    </lineage>
</organism>
<dbReference type="GO" id="GO:0016020">
    <property type="term" value="C:membrane"/>
    <property type="evidence" value="ECO:0007669"/>
    <property type="project" value="InterPro"/>
</dbReference>
<evidence type="ECO:0000256" key="2">
    <source>
        <dbReference type="ARBA" id="ARBA00022729"/>
    </source>
</evidence>
<dbReference type="EMBL" id="AP012320">
    <property type="protein sequence ID" value="BAL94174.1"/>
    <property type="molecule type" value="Genomic_DNA"/>
</dbReference>
<gene>
    <name evidence="4" type="primary">vacJ</name>
    <name evidence="4" type="ordered locus">RGE_08330</name>
</gene>
<keyword evidence="5" id="KW-1185">Reference proteome</keyword>
<dbReference type="PRINTS" id="PR01805">
    <property type="entry name" value="VACJLIPOPROT"/>
</dbReference>
<dbReference type="AlphaFoldDB" id="I0HMD7"/>
<evidence type="ECO:0000313" key="4">
    <source>
        <dbReference type="EMBL" id="BAL94174.1"/>
    </source>
</evidence>
<reference evidence="4 5" key="1">
    <citation type="journal article" date="2012" name="J. Bacteriol.">
        <title>Complete genome sequence of phototrophic betaproteobacterium Rubrivivax gelatinosus IL144.</title>
        <authorList>
            <person name="Nagashima S."/>
            <person name="Kamimura A."/>
            <person name="Shimizu T."/>
            <person name="Nakamura-isaki S."/>
            <person name="Aono E."/>
            <person name="Sakamoto K."/>
            <person name="Ichikawa N."/>
            <person name="Nakazawa H."/>
            <person name="Sekine M."/>
            <person name="Yamazaki S."/>
            <person name="Fujita N."/>
            <person name="Shimada K."/>
            <person name="Hanada S."/>
            <person name="Nagashima K.V.P."/>
        </authorList>
    </citation>
    <scope>NUCLEOTIDE SEQUENCE [LARGE SCALE GENOMIC DNA]</scope>
    <source>
        <strain evidence="5">NBRC 100245 / IL144</strain>
    </source>
</reference>
<evidence type="ECO:0000256" key="3">
    <source>
        <dbReference type="SAM" id="SignalP"/>
    </source>
</evidence>
<protein>
    <submittedName>
        <fullName evidence="4">VacJ family lipoprotein</fullName>
    </submittedName>
</protein>
<keyword evidence="2 3" id="KW-0732">Signal</keyword>